<gene>
    <name evidence="2" type="ORF">BDV33DRAFT_233067</name>
</gene>
<evidence type="ECO:0000259" key="1">
    <source>
        <dbReference type="Pfam" id="PF12417"/>
    </source>
</evidence>
<reference evidence="2 3" key="1">
    <citation type="submission" date="2019-04" db="EMBL/GenBank/DDBJ databases">
        <title>Fungal friends and foes A comparative genomics study of 23 Aspergillus species from section Flavi.</title>
        <authorList>
            <consortium name="DOE Joint Genome Institute"/>
            <person name="Kjaerbolling I."/>
            <person name="Vesth T.C."/>
            <person name="Frisvad J.C."/>
            <person name="Nybo J.L."/>
            <person name="Theobald S."/>
            <person name="Kildgaard S."/>
            <person name="Petersen T.I."/>
            <person name="Kuo A."/>
            <person name="Sato A."/>
            <person name="Lyhne E.K."/>
            <person name="Kogle M.E."/>
            <person name="Wiebenga A."/>
            <person name="Kun R.S."/>
            <person name="Lubbers R.J."/>
            <person name="Makela M.R."/>
            <person name="Barry K."/>
            <person name="Chovatia M."/>
            <person name="Clum A."/>
            <person name="Daum C."/>
            <person name="Haridas S."/>
            <person name="He G."/>
            <person name="LaButti K."/>
            <person name="Lipzen A."/>
            <person name="Mondo S."/>
            <person name="Pangilinan J."/>
            <person name="Riley R."/>
            <person name="Salamov A."/>
            <person name="Simmons B.A."/>
            <person name="Magnuson J.K."/>
            <person name="Henrissat B."/>
            <person name="Mortensen U.H."/>
            <person name="Larsen T.O."/>
            <person name="De vries R.P."/>
            <person name="Grigoriev I.V."/>
            <person name="Machida M."/>
            <person name="Baker S.E."/>
            <person name="Andersen M.R."/>
        </authorList>
    </citation>
    <scope>NUCLEOTIDE SEQUENCE [LARGE SCALE GENOMIC DNA]</scope>
    <source>
        <strain evidence="2 3">CBS 126849</strain>
    </source>
</reference>
<accession>A0A5N6EHI5</accession>
<dbReference type="InterPro" id="IPR022137">
    <property type="entry name" value="Znf_prot_DUF3669"/>
</dbReference>
<evidence type="ECO:0000313" key="3">
    <source>
        <dbReference type="Proteomes" id="UP000326799"/>
    </source>
</evidence>
<proteinExistence type="predicted"/>
<dbReference type="PANTHER" id="PTHR40780:SF3">
    <property type="entry name" value="DUF3669 DOMAIN-CONTAINING PROTEIN"/>
    <property type="match status" value="1"/>
</dbReference>
<sequence length="333" mass="38037">MAIEQNSHKNYYRIGSGACGTVWAKSLDGPAIKREDGGPSRSLANDFAMHKRALDAFLKLSRTKVSSQNQLIQPQVRIPQCYSFLTPQDTWWEENLTLFPLGYSPCNAISSQRIPPFAENVRAFLVEKYCPPEISDQILSSASNRACLIRPYIGRKRTYGTAMNARSRFKGFSLQNYPFHLDQMIELGIPSDHIERYAAMMGEALATLHWLGEIDGNDVEFVLAPPPRHDDCTTTVTNVLGEHTLWMLDFDLCRSMAMDLEGVRQAINAFCKNDPFYPRPHTDMWIAFRQQYLQISVDLTYGFHKDKAESRLSLARKFIELLETKNNGRHHLQ</sequence>
<feature type="domain" description="DUF3669" evidence="1">
    <location>
        <begin position="245"/>
        <end position="299"/>
    </location>
</feature>
<dbReference type="EMBL" id="ML733469">
    <property type="protein sequence ID" value="KAB8217086.1"/>
    <property type="molecule type" value="Genomic_DNA"/>
</dbReference>
<keyword evidence="3" id="KW-1185">Reference proteome</keyword>
<protein>
    <submittedName>
        <fullName evidence="2">Zinc finger protein-domain-containing protein</fullName>
    </submittedName>
</protein>
<dbReference type="PANTHER" id="PTHR40780">
    <property type="entry name" value="DUF3669 DOMAIN-CONTAINING PROTEIN"/>
    <property type="match status" value="1"/>
</dbReference>
<name>A0A5N6EHI5_9EURO</name>
<organism evidence="2 3">
    <name type="scientific">Aspergillus novoparasiticus</name>
    <dbReference type="NCBI Taxonomy" id="986946"/>
    <lineage>
        <taxon>Eukaryota</taxon>
        <taxon>Fungi</taxon>
        <taxon>Dikarya</taxon>
        <taxon>Ascomycota</taxon>
        <taxon>Pezizomycotina</taxon>
        <taxon>Eurotiomycetes</taxon>
        <taxon>Eurotiomycetidae</taxon>
        <taxon>Eurotiales</taxon>
        <taxon>Aspergillaceae</taxon>
        <taxon>Aspergillus</taxon>
        <taxon>Aspergillus subgen. Circumdati</taxon>
    </lineage>
</organism>
<dbReference type="Proteomes" id="UP000326799">
    <property type="component" value="Unassembled WGS sequence"/>
</dbReference>
<dbReference type="Pfam" id="PF12417">
    <property type="entry name" value="DUF3669"/>
    <property type="match status" value="1"/>
</dbReference>
<dbReference type="AlphaFoldDB" id="A0A5N6EHI5"/>
<evidence type="ECO:0000313" key="2">
    <source>
        <dbReference type="EMBL" id="KAB8217086.1"/>
    </source>
</evidence>